<dbReference type="AlphaFoldDB" id="A0AAF0D259"/>
<dbReference type="EMBL" id="CP091871">
    <property type="protein sequence ID" value="WEU40276.1"/>
    <property type="molecule type" value="Genomic_DNA"/>
</dbReference>
<name>A0AAF0D259_ODILC</name>
<dbReference type="KEGG" id="oyw:OdinLCB4_007360"/>
<protein>
    <submittedName>
        <fullName evidence="1">Uncharacterized protein</fullName>
    </submittedName>
</protein>
<sequence>MFDLIIDDGKKVISYCDAYLLELEELNKKLLEDKKNVLLDNLKLEYEEFQI</sequence>
<accession>A0AAF0D259</accession>
<organism evidence="1 2">
    <name type="scientific">Odinarchaeota yellowstonii (strain LCB_4)</name>
    <dbReference type="NCBI Taxonomy" id="1841599"/>
    <lineage>
        <taxon>Archaea</taxon>
        <taxon>Promethearchaeati</taxon>
        <taxon>Candidatus Odinarchaeota</taxon>
        <taxon>Candidatus Odinarchaeia</taxon>
        <taxon>Candidatus Odinarchaeales</taxon>
        <taxon>Candidatus Odinarchaeaceae</taxon>
        <taxon>Candidatus Odinarchaeum</taxon>
    </lineage>
</organism>
<gene>
    <name evidence="1" type="ORF">OdinLCB4_007360</name>
</gene>
<dbReference type="Proteomes" id="UP000186851">
    <property type="component" value="Chromosome"/>
</dbReference>
<proteinExistence type="predicted"/>
<reference evidence="1" key="1">
    <citation type="journal article" date="2017" name="Nature">
        <title>Asgard archaea illuminate the origin of eukaryotic cellular complexity.</title>
        <authorList>
            <person name="Zaremba-Niedzwiedzka K."/>
            <person name="Caceres E.F."/>
            <person name="Saw J.H."/>
            <person name="Backstrom D."/>
            <person name="Juzokaite L."/>
            <person name="Vancaester E."/>
            <person name="Seitz K.W."/>
            <person name="Anantharaman K."/>
            <person name="Starnawski P."/>
            <person name="Kjeldsen K.U."/>
            <person name="Scott M.B."/>
            <person name="Nunoura T."/>
            <person name="Banfield J.F."/>
            <person name="Schramm A."/>
            <person name="Baker B.J."/>
            <person name="Spang A."/>
            <person name="Ettema T.J.G."/>
        </authorList>
    </citation>
    <scope>NUCLEOTIDE SEQUENCE</scope>
    <source>
        <strain evidence="1">LCB_4</strain>
    </source>
</reference>
<evidence type="ECO:0000313" key="2">
    <source>
        <dbReference type="Proteomes" id="UP000186851"/>
    </source>
</evidence>
<evidence type="ECO:0000313" key="1">
    <source>
        <dbReference type="EMBL" id="WEU40276.1"/>
    </source>
</evidence>
<reference evidence="1" key="2">
    <citation type="journal article" date="2022" name="Nat. Microbiol.">
        <title>A closed Candidatus Odinarchaeum chromosome exposes Asgard archaeal viruses.</title>
        <authorList>
            <person name="Tamarit D."/>
            <person name="Caceres E.F."/>
            <person name="Krupovic M."/>
            <person name="Nijland R."/>
            <person name="Eme L."/>
            <person name="Robinson N.P."/>
            <person name="Ettema T.J.G."/>
        </authorList>
    </citation>
    <scope>NUCLEOTIDE SEQUENCE</scope>
    <source>
        <strain evidence="1">LCB_4</strain>
    </source>
</reference>